<dbReference type="EMBL" id="BARU01026305">
    <property type="protein sequence ID" value="GAH75625.1"/>
    <property type="molecule type" value="Genomic_DNA"/>
</dbReference>
<feature type="non-terminal residue" evidence="2">
    <location>
        <position position="214"/>
    </location>
</feature>
<sequence>MKFSVIMSIYNEKQFLSKSIKSVLNQTYTDYEFIIIDDASKDNSLELINIYALKDNRIKVIKNKANIGLTKSLNKGISIAQGEFIVRQDGDDFFLPNHLEKLLFFFNNNPEYAFCGVNGFTIQNKKDLLNFFEFNDIRKNLLIRNCFNHSGIIVRKNIFEKYGKYDEAYRYGQDYELWCRLIYKYGLKGANLKDRLIIRNMPIERFFNKNVPKF</sequence>
<dbReference type="Gene3D" id="3.90.550.10">
    <property type="entry name" value="Spore Coat Polysaccharide Biosynthesis Protein SpsA, Chain A"/>
    <property type="match status" value="1"/>
</dbReference>
<name>X1J288_9ZZZZ</name>
<dbReference type="AlphaFoldDB" id="X1J288"/>
<dbReference type="PANTHER" id="PTHR43685">
    <property type="entry name" value="GLYCOSYLTRANSFERASE"/>
    <property type="match status" value="1"/>
</dbReference>
<evidence type="ECO:0000259" key="1">
    <source>
        <dbReference type="Pfam" id="PF00535"/>
    </source>
</evidence>
<gene>
    <name evidence="2" type="ORF">S03H2_42274</name>
</gene>
<feature type="domain" description="Glycosyltransferase 2-like" evidence="1">
    <location>
        <begin position="4"/>
        <end position="125"/>
    </location>
</feature>
<organism evidence="2">
    <name type="scientific">marine sediment metagenome</name>
    <dbReference type="NCBI Taxonomy" id="412755"/>
    <lineage>
        <taxon>unclassified sequences</taxon>
        <taxon>metagenomes</taxon>
        <taxon>ecological metagenomes</taxon>
    </lineage>
</organism>
<dbReference type="Pfam" id="PF00535">
    <property type="entry name" value="Glycos_transf_2"/>
    <property type="match status" value="1"/>
</dbReference>
<dbReference type="InterPro" id="IPR029044">
    <property type="entry name" value="Nucleotide-diphossugar_trans"/>
</dbReference>
<evidence type="ECO:0000313" key="2">
    <source>
        <dbReference type="EMBL" id="GAH75625.1"/>
    </source>
</evidence>
<accession>X1J288</accession>
<reference evidence="2" key="1">
    <citation type="journal article" date="2014" name="Front. Microbiol.">
        <title>High frequency of phylogenetically diverse reductive dehalogenase-homologous genes in deep subseafloor sedimentary metagenomes.</title>
        <authorList>
            <person name="Kawai M."/>
            <person name="Futagami T."/>
            <person name="Toyoda A."/>
            <person name="Takaki Y."/>
            <person name="Nishi S."/>
            <person name="Hori S."/>
            <person name="Arai W."/>
            <person name="Tsubouchi T."/>
            <person name="Morono Y."/>
            <person name="Uchiyama I."/>
            <person name="Ito T."/>
            <person name="Fujiyama A."/>
            <person name="Inagaki F."/>
            <person name="Takami H."/>
        </authorList>
    </citation>
    <scope>NUCLEOTIDE SEQUENCE</scope>
    <source>
        <strain evidence="2">Expedition CK06-06</strain>
    </source>
</reference>
<proteinExistence type="predicted"/>
<dbReference type="InterPro" id="IPR001173">
    <property type="entry name" value="Glyco_trans_2-like"/>
</dbReference>
<comment type="caution">
    <text evidence="2">The sequence shown here is derived from an EMBL/GenBank/DDBJ whole genome shotgun (WGS) entry which is preliminary data.</text>
</comment>
<protein>
    <recommendedName>
        <fullName evidence="1">Glycosyltransferase 2-like domain-containing protein</fullName>
    </recommendedName>
</protein>
<dbReference type="SUPFAM" id="SSF53448">
    <property type="entry name" value="Nucleotide-diphospho-sugar transferases"/>
    <property type="match status" value="1"/>
</dbReference>
<dbReference type="PANTHER" id="PTHR43685:SF2">
    <property type="entry name" value="GLYCOSYLTRANSFERASE 2-LIKE DOMAIN-CONTAINING PROTEIN"/>
    <property type="match status" value="1"/>
</dbReference>
<dbReference type="InterPro" id="IPR050834">
    <property type="entry name" value="Glycosyltransf_2"/>
</dbReference>